<name>A0ABV9ZMD6_9PSEU</name>
<comment type="similarity">
    <text evidence="1">Belongs to the cytochrome P450 family.</text>
</comment>
<dbReference type="Proteomes" id="UP001596175">
    <property type="component" value="Unassembled WGS sequence"/>
</dbReference>
<dbReference type="EMBL" id="JBHSKG010000024">
    <property type="protein sequence ID" value="MFC5142504.1"/>
    <property type="molecule type" value="Genomic_DNA"/>
</dbReference>
<comment type="caution">
    <text evidence="2">The sequence shown here is derived from an EMBL/GenBank/DDBJ whole genome shotgun (WGS) entry which is preliminary data.</text>
</comment>
<evidence type="ECO:0000313" key="2">
    <source>
        <dbReference type="EMBL" id="MFC5142504.1"/>
    </source>
</evidence>
<proteinExistence type="inferred from homology"/>
<dbReference type="InterPro" id="IPR050121">
    <property type="entry name" value="Cytochrome_P450_monoxygenase"/>
</dbReference>
<dbReference type="Pfam" id="PF00067">
    <property type="entry name" value="p450"/>
    <property type="match status" value="1"/>
</dbReference>
<evidence type="ECO:0000313" key="3">
    <source>
        <dbReference type="Proteomes" id="UP001596175"/>
    </source>
</evidence>
<organism evidence="2 3">
    <name type="scientific">Actinomycetospora rhizophila</name>
    <dbReference type="NCBI Taxonomy" id="1416876"/>
    <lineage>
        <taxon>Bacteria</taxon>
        <taxon>Bacillati</taxon>
        <taxon>Actinomycetota</taxon>
        <taxon>Actinomycetes</taxon>
        <taxon>Pseudonocardiales</taxon>
        <taxon>Pseudonocardiaceae</taxon>
        <taxon>Actinomycetospora</taxon>
    </lineage>
</organism>
<dbReference type="InterPro" id="IPR001128">
    <property type="entry name" value="Cyt_P450"/>
</dbReference>
<gene>
    <name evidence="2" type="ORF">ACFPK1_30060</name>
</gene>
<dbReference type="InterPro" id="IPR036396">
    <property type="entry name" value="Cyt_P450_sf"/>
</dbReference>
<protein>
    <submittedName>
        <fullName evidence="2">Cytochrome P450</fullName>
    </submittedName>
</protein>
<dbReference type="Gene3D" id="1.10.630.10">
    <property type="entry name" value="Cytochrome P450"/>
    <property type="match status" value="1"/>
</dbReference>
<dbReference type="PANTHER" id="PTHR24305">
    <property type="entry name" value="CYTOCHROME P450"/>
    <property type="match status" value="1"/>
</dbReference>
<dbReference type="RefSeq" id="WP_378024618.1">
    <property type="nucleotide sequence ID" value="NZ_JBHSKG010000024.1"/>
</dbReference>
<dbReference type="PANTHER" id="PTHR24305:SF166">
    <property type="entry name" value="CYTOCHROME P450 12A4, MITOCHONDRIAL-RELATED"/>
    <property type="match status" value="1"/>
</dbReference>
<evidence type="ECO:0000256" key="1">
    <source>
        <dbReference type="ARBA" id="ARBA00010617"/>
    </source>
</evidence>
<accession>A0ABV9ZMD6</accession>
<sequence length="460" mass="49570">MPFTPHSDAPVGPVATELVPRLGLADTLRVALGVVAPTLAQGVIARRPRVVALAERLDLDGRAVATVQGLHRRHGNGPVRLAIPGRRVALVLGPDDVHAVLAGSPDPFALANREKRGALGQFQPHGVLASHGAARARRREVNERVLDTPHPVHRLAPSLVATVREEARAVARRAGSSGRLDWPTFSAGWRRTVRRVVLGDAAADDEALQGDLDALRSRANWSYLLPRDRTRRDRLRRRLAAHLERAEDGSLAGLLAATAGGDAEVDPVDQIPQWLFAFDPAGMAAIRALALLAVDPAERARVRADLTGADLDAPQELRRLRAAVLESVRLWPTTPMILRETTRDTEWGGACLPAGTAVAVYAPFFHRDGDTLGVADRFAPGLWLGDGPVGDARTTWPLVPFSEGPGVCPGQNLVLLATSTFLATLLEHHEHALAHPRRLDPAHLPGVISPFRVRFRTTAV</sequence>
<keyword evidence="3" id="KW-1185">Reference proteome</keyword>
<dbReference type="SUPFAM" id="SSF48264">
    <property type="entry name" value="Cytochrome P450"/>
    <property type="match status" value="1"/>
</dbReference>
<reference evidence="3" key="1">
    <citation type="journal article" date="2019" name="Int. J. Syst. Evol. Microbiol.">
        <title>The Global Catalogue of Microorganisms (GCM) 10K type strain sequencing project: providing services to taxonomists for standard genome sequencing and annotation.</title>
        <authorList>
            <consortium name="The Broad Institute Genomics Platform"/>
            <consortium name="The Broad Institute Genome Sequencing Center for Infectious Disease"/>
            <person name="Wu L."/>
            <person name="Ma J."/>
        </authorList>
    </citation>
    <scope>NUCLEOTIDE SEQUENCE [LARGE SCALE GENOMIC DNA]</scope>
    <source>
        <strain evidence="3">XZYJ18</strain>
    </source>
</reference>